<accession>B0VEV6</accession>
<evidence type="ECO:0000313" key="2">
    <source>
        <dbReference type="Proteomes" id="UP000002019"/>
    </source>
</evidence>
<organism evidence="1 2">
    <name type="scientific">Cloacimonas acidaminovorans (strain Evry)</name>
    <dbReference type="NCBI Taxonomy" id="459349"/>
    <lineage>
        <taxon>Bacteria</taxon>
        <taxon>Pseudomonadati</taxon>
        <taxon>Candidatus Cloacimonadota</taxon>
        <taxon>Candidatus Cloacimonadia</taxon>
        <taxon>Candidatus Cloacimonadales</taxon>
        <taxon>Candidatus Cloacimonadaceae</taxon>
        <taxon>Candidatus Cloacimonas</taxon>
    </lineage>
</organism>
<dbReference type="HOGENOM" id="CLU_3197866_0_0_0"/>
<gene>
    <name evidence="1" type="ordered locus">CLOAM1204</name>
</gene>
<evidence type="ECO:0000313" key="1">
    <source>
        <dbReference type="EMBL" id="CAO81065.1"/>
    </source>
</evidence>
<dbReference type="AlphaFoldDB" id="B0VEV6"/>
<sequence length="45" mass="5340">MKELRREELIGGAGGYIPLLKFFFQMKTYPDNIEKLIIRCLFISF</sequence>
<dbReference type="KEGG" id="caci:CLOAM1204"/>
<reference evidence="1 2" key="1">
    <citation type="journal article" date="2008" name="J. Bacteriol.">
        <title>'Candidatus Cloacamonas acidaminovorans': genome sequence reconstruction provides a first glimpse of a new bacterial division.</title>
        <authorList>
            <person name="Pelletier E."/>
            <person name="Kreimeyer A."/>
            <person name="Bocs S."/>
            <person name="Rouy Z."/>
            <person name="Gyapay G."/>
            <person name="Chouari R."/>
            <person name="Riviere D."/>
            <person name="Ganesan A."/>
            <person name="Daegelen P."/>
            <person name="Sghir A."/>
            <person name="Cohen G.N."/>
            <person name="Medigue C."/>
            <person name="Weissenbach J."/>
            <person name="Le Paslier D."/>
        </authorList>
    </citation>
    <scope>NUCLEOTIDE SEQUENCE [LARGE SCALE GENOMIC DNA]</scope>
    <source>
        <strain evidence="2">Evry</strain>
    </source>
</reference>
<proteinExistence type="predicted"/>
<keyword evidence="2" id="KW-1185">Reference proteome</keyword>
<dbReference type="STRING" id="459349.CLOAM1204"/>
<protein>
    <submittedName>
        <fullName evidence="1">Uncharacterized protein</fullName>
    </submittedName>
</protein>
<dbReference type="Proteomes" id="UP000002019">
    <property type="component" value="Chromosome"/>
</dbReference>
<name>B0VEV6_CLOAI</name>
<dbReference type="EMBL" id="CU466930">
    <property type="protein sequence ID" value="CAO81065.1"/>
    <property type="molecule type" value="Genomic_DNA"/>
</dbReference>